<evidence type="ECO:0000313" key="4">
    <source>
        <dbReference type="EMBL" id="AAZ75612.1"/>
    </source>
</evidence>
<dbReference type="GO" id="GO:0006952">
    <property type="term" value="P:defense response"/>
    <property type="evidence" value="ECO:0007669"/>
    <property type="project" value="InterPro"/>
</dbReference>
<sequence>MRFLYLLFAVAFLFSVQAEDAELEQEQQGDPWEGLDEFQDQPPDDLGADDDAAEDRADIQFRSGFDGCRRSRGKCYRFMCPRGTATVGKCSFTFFCCK</sequence>
<reference evidence="4" key="1">
    <citation type="journal article" date="2006" name="Nature">
        <title>Early evolution of the venom system in lizards and snakes.</title>
        <authorList>
            <person name="Fry B.G."/>
            <person name="Vidal N."/>
            <person name="Norman J.A."/>
            <person name="Vonk F.J."/>
            <person name="Scheib H."/>
            <person name="Ramjan S.F.R."/>
            <person name="Kuruppu S."/>
            <person name="Fung K."/>
            <person name="Blair Hedges S."/>
            <person name="Richardson M.K."/>
            <person name="Hodgson W.C."/>
            <person name="Ignjatovic V."/>
            <person name="Summerhayes R."/>
            <person name="Kochva E."/>
        </authorList>
    </citation>
    <scope>NUCLEOTIDE SEQUENCE</scope>
    <source>
        <tissue evidence="4">Incipient maxillary venom glands</tissue>
    </source>
</reference>
<feature type="domain" description="Beta-defensin-like" evidence="3">
    <location>
        <begin position="68"/>
        <end position="98"/>
    </location>
</feature>
<keyword evidence="2" id="KW-0732">Signal</keyword>
<proteinExistence type="evidence at transcript level"/>
<dbReference type="InterPro" id="IPR001855">
    <property type="entry name" value="Defensin_beta-like"/>
</dbReference>
<dbReference type="GO" id="GO:0005576">
    <property type="term" value="C:extracellular region"/>
    <property type="evidence" value="ECO:0007669"/>
    <property type="project" value="InterPro"/>
</dbReference>
<evidence type="ECO:0000259" key="3">
    <source>
        <dbReference type="Pfam" id="PF00711"/>
    </source>
</evidence>
<feature type="region of interest" description="Disordered" evidence="1">
    <location>
        <begin position="23"/>
        <end position="51"/>
    </location>
</feature>
<dbReference type="SUPFAM" id="SSF57392">
    <property type="entry name" value="Defensin-like"/>
    <property type="match status" value="1"/>
</dbReference>
<name>Q2XXN9_POGBA</name>
<feature type="signal peptide" evidence="2">
    <location>
        <begin position="1"/>
        <end position="18"/>
    </location>
</feature>
<evidence type="ECO:0000256" key="1">
    <source>
        <dbReference type="SAM" id="MobiDB-lite"/>
    </source>
</evidence>
<evidence type="ECO:0000256" key="2">
    <source>
        <dbReference type="SAM" id="SignalP"/>
    </source>
</evidence>
<feature type="chain" id="PRO_5004218604" evidence="2">
    <location>
        <begin position="19"/>
        <end position="98"/>
    </location>
</feature>
<organism evidence="4">
    <name type="scientific">Pogona barbata</name>
    <name type="common">Bearded dragon</name>
    <dbReference type="NCBI Taxonomy" id="52202"/>
    <lineage>
        <taxon>Eukaryota</taxon>
        <taxon>Metazoa</taxon>
        <taxon>Chordata</taxon>
        <taxon>Craniata</taxon>
        <taxon>Vertebrata</taxon>
        <taxon>Euteleostomi</taxon>
        <taxon>Lepidosauria</taxon>
        <taxon>Squamata</taxon>
        <taxon>Bifurcata</taxon>
        <taxon>Unidentata</taxon>
        <taxon>Episquamata</taxon>
        <taxon>Toxicofera</taxon>
        <taxon>Iguania</taxon>
        <taxon>Acrodonta</taxon>
        <taxon>Agamidae</taxon>
        <taxon>Amphibolurinae</taxon>
        <taxon>Pogona</taxon>
    </lineage>
</organism>
<dbReference type="EMBL" id="DQ139906">
    <property type="protein sequence ID" value="AAZ75612.1"/>
    <property type="molecule type" value="mRNA"/>
</dbReference>
<accession>Q2XXN9</accession>
<dbReference type="AlphaFoldDB" id="Q2XXN9"/>
<dbReference type="Pfam" id="PF00711">
    <property type="entry name" value="Defensin_beta"/>
    <property type="match status" value="1"/>
</dbReference>
<protein>
    <submittedName>
        <fullName evidence="4">CLP-POGU2</fullName>
    </submittedName>
</protein>